<dbReference type="Proteomes" id="UP000307841">
    <property type="component" value="Unassembled WGS sequence"/>
</dbReference>
<dbReference type="OrthoDB" id="1821976at2"/>
<comment type="caution">
    <text evidence="1">The sequence shown here is derived from an EMBL/GenBank/DDBJ whole genome shotgun (WGS) entry which is preliminary data.</text>
</comment>
<organism evidence="1 2">
    <name type="scientific">Brevibacillus antibioticus</name>
    <dbReference type="NCBI Taxonomy" id="2570228"/>
    <lineage>
        <taxon>Bacteria</taxon>
        <taxon>Bacillati</taxon>
        <taxon>Bacillota</taxon>
        <taxon>Bacilli</taxon>
        <taxon>Bacillales</taxon>
        <taxon>Paenibacillaceae</taxon>
        <taxon>Brevibacillus</taxon>
    </lineage>
</organism>
<evidence type="ECO:0000313" key="2">
    <source>
        <dbReference type="Proteomes" id="UP000307841"/>
    </source>
</evidence>
<protein>
    <submittedName>
        <fullName evidence="1">Uncharacterized protein</fullName>
    </submittedName>
</protein>
<keyword evidence="2" id="KW-1185">Reference proteome</keyword>
<dbReference type="AlphaFoldDB" id="A0A4U2YEB1"/>
<gene>
    <name evidence="1" type="ORF">E8L90_03220</name>
</gene>
<sequence>MAQYFYEKVKAVAEEEELQHLIIKADHQKWADEFRKLVELDKVHDKHLIRDVIDWVTSDPFWKVNVLSAKKFRDKFGELALKMRSATKPKQQQKLKADPRDKEIAFQRWVQEGNNPESFNWGDS</sequence>
<accession>A0A4U2YEB1</accession>
<dbReference type="EMBL" id="SZNK01000001">
    <property type="protein sequence ID" value="TKI59257.1"/>
    <property type="molecule type" value="Genomic_DNA"/>
</dbReference>
<evidence type="ECO:0000313" key="1">
    <source>
        <dbReference type="EMBL" id="TKI59257.1"/>
    </source>
</evidence>
<name>A0A4U2YEB1_9BACL</name>
<proteinExistence type="predicted"/>
<reference evidence="1 2" key="1">
    <citation type="submission" date="2019-04" db="EMBL/GenBank/DDBJ databases">
        <title>Whole genome sequencing of Brevibacillus sp. TGS2-1.</title>
        <authorList>
            <person name="Choi A."/>
        </authorList>
    </citation>
    <scope>NUCLEOTIDE SEQUENCE [LARGE SCALE GENOMIC DNA]</scope>
    <source>
        <strain evidence="1 2">TGS2-1</strain>
    </source>
</reference>